<keyword evidence="5" id="KW-0809">Transit peptide</keyword>
<feature type="non-terminal residue" evidence="7">
    <location>
        <position position="1"/>
    </location>
</feature>
<name>W8BR33_CERCA</name>
<evidence type="ECO:0000256" key="5">
    <source>
        <dbReference type="ARBA" id="ARBA00022946"/>
    </source>
</evidence>
<comment type="similarity">
    <text evidence="2">Belongs to the TTC19 family.</text>
</comment>
<reference evidence="7" key="1">
    <citation type="submission" date="2013-07" db="EMBL/GenBank/DDBJ databases">
        <authorList>
            <person name="Geib S."/>
        </authorList>
    </citation>
    <scope>NUCLEOTIDE SEQUENCE</scope>
</reference>
<evidence type="ECO:0000256" key="4">
    <source>
        <dbReference type="ARBA" id="ARBA00022803"/>
    </source>
</evidence>
<dbReference type="InterPro" id="IPR040395">
    <property type="entry name" value="TTC19"/>
</dbReference>
<dbReference type="SMART" id="SM00028">
    <property type="entry name" value="TPR"/>
    <property type="match status" value="3"/>
</dbReference>
<dbReference type="InterPro" id="IPR011990">
    <property type="entry name" value="TPR-like_helical_dom_sf"/>
</dbReference>
<comment type="subcellular location">
    <subcellularLocation>
        <location evidence="1">Mitochondrion</location>
    </subcellularLocation>
</comment>
<reference evidence="7" key="2">
    <citation type="journal article" date="2014" name="BMC Genomics">
        <title>A genomic perspective to assessing quality of mass-reared SIT flies used in Mediterranean fruit fly (Ceratitis capitata) eradication in California.</title>
        <authorList>
            <person name="Calla B."/>
            <person name="Hall B."/>
            <person name="Hou S."/>
            <person name="Geib S.M."/>
        </authorList>
    </citation>
    <scope>NUCLEOTIDE SEQUENCE</scope>
</reference>
<evidence type="ECO:0000256" key="3">
    <source>
        <dbReference type="ARBA" id="ARBA00022737"/>
    </source>
</evidence>
<dbReference type="EMBL" id="GAMC01005041">
    <property type="protein sequence ID" value="JAC01515.1"/>
    <property type="molecule type" value="mRNA"/>
</dbReference>
<dbReference type="EMBL" id="GAMC01005043">
    <property type="protein sequence ID" value="JAC01513.1"/>
    <property type="molecule type" value="mRNA"/>
</dbReference>
<sequence length="409" mass="47137">FIEFDQKSDGFVYNKSNSCFESCNSFFNKLLQNFSLLKMNSAIVFSISQYLARNFKVMNLRHSFEIQTLSGFYATSTSSNSNEDRKSWRKMEQVLLNETSQKEQYQKQFKWKTPRIGVIVSGAFSFGFFGKTKEEETPEDKLITTIKRSVLCIQRQELDKAEQMLHLALRMAQDLHSKEGVTYIYDVMANLAMEREQYKKAEKLFADVMKRLFNDGYTEDSSQIMHISAKLAHMAQLQGDLDKAMQGFTWTLKRIEENVNKTPNDKDMQELLGLTKNWFGQLQMKLGKYGDAKKSFQESYDSLVEAYGRVNEESITILNNLSVACVNLEEYELAKKYLTDALDLVKELKDSEQEGVLQANLGLIYLREGLVTKAKEACSLAWRIGKKSNNLEAIEQAEYCLNEIKSFSK</sequence>
<dbReference type="PANTHER" id="PTHR13143">
    <property type="entry name" value="TETRATRICOPEPTIDE REPEAT PROTEIN 19"/>
    <property type="match status" value="1"/>
</dbReference>
<protein>
    <submittedName>
        <fullName evidence="7">Tetratricopeptide repeat protein 19, mitochondrial</fullName>
    </submittedName>
</protein>
<keyword evidence="4" id="KW-0802">TPR repeat</keyword>
<dbReference type="SUPFAM" id="SSF48452">
    <property type="entry name" value="TPR-like"/>
    <property type="match status" value="2"/>
</dbReference>
<keyword evidence="3" id="KW-0677">Repeat</keyword>
<dbReference type="AlphaFoldDB" id="W8BR33"/>
<evidence type="ECO:0000256" key="6">
    <source>
        <dbReference type="ARBA" id="ARBA00023128"/>
    </source>
</evidence>
<dbReference type="GO" id="GO:0034551">
    <property type="term" value="P:mitochondrial respiratory chain complex III assembly"/>
    <property type="evidence" value="ECO:0007669"/>
    <property type="project" value="InterPro"/>
</dbReference>
<evidence type="ECO:0000256" key="2">
    <source>
        <dbReference type="ARBA" id="ARBA00008219"/>
    </source>
</evidence>
<accession>W8BR33</accession>
<organism evidence="7">
    <name type="scientific">Ceratitis capitata</name>
    <name type="common">Mediterranean fruit fly</name>
    <name type="synonym">Tephritis capitata</name>
    <dbReference type="NCBI Taxonomy" id="7213"/>
    <lineage>
        <taxon>Eukaryota</taxon>
        <taxon>Metazoa</taxon>
        <taxon>Ecdysozoa</taxon>
        <taxon>Arthropoda</taxon>
        <taxon>Hexapoda</taxon>
        <taxon>Insecta</taxon>
        <taxon>Pterygota</taxon>
        <taxon>Neoptera</taxon>
        <taxon>Endopterygota</taxon>
        <taxon>Diptera</taxon>
        <taxon>Brachycera</taxon>
        <taxon>Muscomorpha</taxon>
        <taxon>Tephritoidea</taxon>
        <taxon>Tephritidae</taxon>
        <taxon>Ceratitis</taxon>
        <taxon>Ceratitis</taxon>
    </lineage>
</organism>
<dbReference type="InterPro" id="IPR019734">
    <property type="entry name" value="TPR_rpt"/>
</dbReference>
<dbReference type="Gene3D" id="1.25.40.10">
    <property type="entry name" value="Tetratricopeptide repeat domain"/>
    <property type="match status" value="2"/>
</dbReference>
<dbReference type="PANTHER" id="PTHR13143:SF6">
    <property type="entry name" value="TETRATRICOPEPTIDE REPEAT PROTEIN 19, MITOCHONDRIAL"/>
    <property type="match status" value="1"/>
</dbReference>
<proteinExistence type="evidence at transcript level"/>
<dbReference type="Pfam" id="PF13424">
    <property type="entry name" value="TPR_12"/>
    <property type="match status" value="1"/>
</dbReference>
<evidence type="ECO:0000313" key="7">
    <source>
        <dbReference type="EMBL" id="JAC01513.1"/>
    </source>
</evidence>
<dbReference type="GO" id="GO:0005743">
    <property type="term" value="C:mitochondrial inner membrane"/>
    <property type="evidence" value="ECO:0007669"/>
    <property type="project" value="TreeGrafter"/>
</dbReference>
<gene>
    <name evidence="7" type="primary">TTC19</name>
</gene>
<keyword evidence="6" id="KW-0496">Mitochondrion</keyword>
<dbReference type="OrthoDB" id="5986190at2759"/>
<evidence type="ECO:0000256" key="1">
    <source>
        <dbReference type="ARBA" id="ARBA00004173"/>
    </source>
</evidence>